<feature type="signal peptide" evidence="12">
    <location>
        <begin position="1"/>
        <end position="23"/>
    </location>
</feature>
<dbReference type="InterPro" id="IPR036163">
    <property type="entry name" value="HMA_dom_sf"/>
</dbReference>
<dbReference type="GO" id="GO:0016887">
    <property type="term" value="F:ATP hydrolysis activity"/>
    <property type="evidence" value="ECO:0007669"/>
    <property type="project" value="InterPro"/>
</dbReference>
<dbReference type="InterPro" id="IPR036412">
    <property type="entry name" value="HAD-like_sf"/>
</dbReference>
<evidence type="ECO:0000256" key="6">
    <source>
        <dbReference type="ARBA" id="ARBA00022840"/>
    </source>
</evidence>
<dbReference type="SUPFAM" id="SSF55008">
    <property type="entry name" value="HMA, heavy metal-associated domain"/>
    <property type="match status" value="1"/>
</dbReference>
<dbReference type="Gene3D" id="3.40.50.1000">
    <property type="entry name" value="HAD superfamily/HAD-like"/>
    <property type="match status" value="1"/>
</dbReference>
<comment type="similarity">
    <text evidence="2 10">Belongs to the cation transport ATPase (P-type) (TC 3.A.3) family. Type IB subfamily.</text>
</comment>
<dbReference type="NCBIfam" id="TIGR01525">
    <property type="entry name" value="ATPase-IB_hvy"/>
    <property type="match status" value="1"/>
</dbReference>
<dbReference type="SFLD" id="SFLDG00002">
    <property type="entry name" value="C1.7:_P-type_atpase_like"/>
    <property type="match status" value="1"/>
</dbReference>
<dbReference type="InterPro" id="IPR044492">
    <property type="entry name" value="P_typ_ATPase_HD_dom"/>
</dbReference>
<dbReference type="InterPro" id="IPR008250">
    <property type="entry name" value="ATPase_P-typ_transduc_dom_A_sf"/>
</dbReference>
<dbReference type="PRINTS" id="PR00119">
    <property type="entry name" value="CATATPASE"/>
</dbReference>
<evidence type="ECO:0000256" key="12">
    <source>
        <dbReference type="SAM" id="SignalP"/>
    </source>
</evidence>
<evidence type="ECO:0000256" key="7">
    <source>
        <dbReference type="ARBA" id="ARBA00022967"/>
    </source>
</evidence>
<dbReference type="InterPro" id="IPR059000">
    <property type="entry name" value="ATPase_P-type_domA"/>
</dbReference>
<evidence type="ECO:0000256" key="4">
    <source>
        <dbReference type="ARBA" id="ARBA00022723"/>
    </source>
</evidence>
<dbReference type="InterPro" id="IPR027256">
    <property type="entry name" value="P-typ_ATPase_IB"/>
</dbReference>
<dbReference type="PROSITE" id="PS00154">
    <property type="entry name" value="ATPASE_E1_E2"/>
    <property type="match status" value="1"/>
</dbReference>
<evidence type="ECO:0000256" key="3">
    <source>
        <dbReference type="ARBA" id="ARBA00022692"/>
    </source>
</evidence>
<evidence type="ECO:0000256" key="1">
    <source>
        <dbReference type="ARBA" id="ARBA00004141"/>
    </source>
</evidence>
<dbReference type="InterPro" id="IPR006121">
    <property type="entry name" value="HMA_dom"/>
</dbReference>
<evidence type="ECO:0000256" key="8">
    <source>
        <dbReference type="ARBA" id="ARBA00022989"/>
    </source>
</evidence>
<evidence type="ECO:0000259" key="13">
    <source>
        <dbReference type="PROSITE" id="PS50846"/>
    </source>
</evidence>
<feature type="transmembrane region" description="Helical" evidence="10">
    <location>
        <begin position="319"/>
        <end position="336"/>
    </location>
</feature>
<feature type="chain" id="PRO_5031476846" description="HMA domain-containing protein" evidence="12">
    <location>
        <begin position="24"/>
        <end position="944"/>
    </location>
</feature>
<keyword evidence="7" id="KW-1278">Translocase</keyword>
<evidence type="ECO:0000313" key="14">
    <source>
        <dbReference type="EMBL" id="CAD8901165.1"/>
    </source>
</evidence>
<dbReference type="PROSITE" id="PS01229">
    <property type="entry name" value="COF_2"/>
    <property type="match status" value="1"/>
</dbReference>
<sequence length="944" mass="102102">MTSPSPDLALLLFFLSLFQISLFADGNSRDTTAFQPTCFLASLLGNHALSRGHKANIVVKSFALCESPRSSKTSLEGQNDSSPNIINKDIIEDDQIKTLENKAPSDKIVQYPLQTGEGCRSSGIPTNPPLPLPLPNIASRGRRKSHRGNLHNIRRNLDTTFALSYCSTAPLEKRNDFSPPIVEDDELLVTQTDAQRNTIVQSQLHVDGICCSSEIPTINSIVTPLRGVNKISINVTTKIVYVDHDKSLISVEEIEKKLNLCNFRATVQKDGENPLGKKEELHNSDRKNKREFLAKSSVALSGVFWTISMMSYIPRWHNAQYFALGSVLFGFPPIALKAINTLRCKRTDANCLMFFAVVGALILREFTEAAAVSFLFSIGDILERRATRKARDALSEIVSIRPEVANVIDDATNGVSIISAEGVSPGHRLLVRPGEKIPCDGVVLKGVSVVDECSLTGESRPTKKLPNSNLSGGTINVGTSPLVMIATATIENSAAARLIRMVEQAQANRSPTEKLVDRFSKLYTPVVGLSAFLMCTIPWMFGKDLGKRWFLIGLTTTIVACPCALIISTPVTYVAGLAALAKRGVIVKGGAHLEALGRVGKVALDKTGTLTQGKFKLLHLDVVGSKYSRKEILGMVAALEGPSVHPLANALFQAAQNEGTEVSAINNVEEHTIVKGEGVHAYLDGKKVYIGNRRLFTRINMYSKLDSSVKEKVDHWSELGGTVGYVGVEGVGIVAAYCAADEVRTEAQNVVEELKESGIAVSMLTGDSTSAAIAVGKQVGLPYNSIQAELLPEEKLNLVQEMKVGTTKDTSFLCSKKKRDFVLMCGDGINDSPALASADVGVAMGAGSTLALETSDVTLVDNNLDKLLKSILMGRKVIRTIKQNIAISMLSKLAVFMLVAFKGANLWFAIASDVGAMLIVTLNGMKLLPKSRKLHNAPFNQFIV</sequence>
<keyword evidence="4 10" id="KW-0479">Metal-binding</keyword>
<evidence type="ECO:0000256" key="11">
    <source>
        <dbReference type="SAM" id="MobiDB-lite"/>
    </source>
</evidence>
<feature type="region of interest" description="Disordered" evidence="11">
    <location>
        <begin position="122"/>
        <end position="146"/>
    </location>
</feature>
<dbReference type="Gene3D" id="3.40.1110.10">
    <property type="entry name" value="Calcium-transporting ATPase, cytoplasmic domain N"/>
    <property type="match status" value="1"/>
</dbReference>
<feature type="transmembrane region" description="Helical" evidence="10">
    <location>
        <begin position="885"/>
        <end position="901"/>
    </location>
</feature>
<gene>
    <name evidence="14" type="ORF">CHYS00102_LOCUS28384</name>
</gene>
<keyword evidence="3 10" id="KW-0812">Transmembrane</keyword>
<dbReference type="GO" id="GO:0005524">
    <property type="term" value="F:ATP binding"/>
    <property type="evidence" value="ECO:0007669"/>
    <property type="project" value="UniProtKB-UniRule"/>
</dbReference>
<dbReference type="InterPro" id="IPR051014">
    <property type="entry name" value="Cation_Transport_ATPase_IB"/>
</dbReference>
<evidence type="ECO:0000256" key="10">
    <source>
        <dbReference type="RuleBase" id="RU362081"/>
    </source>
</evidence>
<dbReference type="PROSITE" id="PS50846">
    <property type="entry name" value="HMA_2"/>
    <property type="match status" value="1"/>
</dbReference>
<dbReference type="NCBIfam" id="TIGR01494">
    <property type="entry name" value="ATPase_P-type"/>
    <property type="match status" value="1"/>
</dbReference>
<keyword evidence="8 10" id="KW-1133">Transmembrane helix</keyword>
<dbReference type="SUPFAM" id="SSF56784">
    <property type="entry name" value="HAD-like"/>
    <property type="match status" value="1"/>
</dbReference>
<dbReference type="InterPro" id="IPR018303">
    <property type="entry name" value="ATPase_P-typ_P_site"/>
</dbReference>
<keyword evidence="12" id="KW-0732">Signal</keyword>
<comment type="subcellular location">
    <subcellularLocation>
        <location evidence="1">Membrane</location>
        <topology evidence="1">Multi-pass membrane protein</topology>
    </subcellularLocation>
</comment>
<name>A0A7S1G1E3_9STRA</name>
<proteinExistence type="inferred from homology"/>
<dbReference type="AlphaFoldDB" id="A0A7S1G1E3"/>
<dbReference type="CDD" id="cd00371">
    <property type="entry name" value="HMA"/>
    <property type="match status" value="1"/>
</dbReference>
<evidence type="ECO:0000256" key="9">
    <source>
        <dbReference type="ARBA" id="ARBA00023136"/>
    </source>
</evidence>
<reference evidence="14" key="1">
    <citation type="submission" date="2021-01" db="EMBL/GenBank/DDBJ databases">
        <authorList>
            <person name="Corre E."/>
            <person name="Pelletier E."/>
            <person name="Niang G."/>
            <person name="Scheremetjew M."/>
            <person name="Finn R."/>
            <person name="Kale V."/>
            <person name="Holt S."/>
            <person name="Cochrane G."/>
            <person name="Meng A."/>
            <person name="Brown T."/>
            <person name="Cohen L."/>
        </authorList>
    </citation>
    <scope>NUCLEOTIDE SEQUENCE</scope>
    <source>
        <strain evidence="14">308</strain>
    </source>
</reference>
<protein>
    <recommendedName>
        <fullName evidence="13">HMA domain-containing protein</fullName>
    </recommendedName>
</protein>
<dbReference type="GO" id="GO:0046872">
    <property type="term" value="F:metal ion binding"/>
    <property type="evidence" value="ECO:0007669"/>
    <property type="project" value="UniProtKB-KW"/>
</dbReference>
<evidence type="ECO:0000256" key="2">
    <source>
        <dbReference type="ARBA" id="ARBA00006024"/>
    </source>
</evidence>
<dbReference type="PRINTS" id="PR00120">
    <property type="entry name" value="HATPASE"/>
</dbReference>
<feature type="transmembrane region" description="Helical" evidence="10">
    <location>
        <begin position="292"/>
        <end position="313"/>
    </location>
</feature>
<dbReference type="InterPro" id="IPR023299">
    <property type="entry name" value="ATPase_P-typ_cyto_dom_N"/>
</dbReference>
<dbReference type="Gene3D" id="2.70.150.10">
    <property type="entry name" value="Calcium-transporting ATPase, cytoplasmic transduction domain A"/>
    <property type="match status" value="1"/>
</dbReference>
<feature type="transmembrane region" description="Helical" evidence="10">
    <location>
        <begin position="907"/>
        <end position="925"/>
    </location>
</feature>
<dbReference type="PANTHER" id="PTHR48085">
    <property type="entry name" value="CADMIUM/ZINC-TRANSPORTING ATPASE HMA2-RELATED"/>
    <property type="match status" value="1"/>
</dbReference>
<organism evidence="14">
    <name type="scientific">Corethron hystrix</name>
    <dbReference type="NCBI Taxonomy" id="216773"/>
    <lineage>
        <taxon>Eukaryota</taxon>
        <taxon>Sar</taxon>
        <taxon>Stramenopiles</taxon>
        <taxon>Ochrophyta</taxon>
        <taxon>Bacillariophyta</taxon>
        <taxon>Coscinodiscophyceae</taxon>
        <taxon>Corethrophycidae</taxon>
        <taxon>Corethrales</taxon>
        <taxon>Corethraceae</taxon>
        <taxon>Corethron</taxon>
    </lineage>
</organism>
<keyword evidence="5 10" id="KW-0547">Nucleotide-binding</keyword>
<accession>A0A7S1G1E3</accession>
<dbReference type="Pfam" id="PF00702">
    <property type="entry name" value="Hydrolase"/>
    <property type="match status" value="1"/>
</dbReference>
<keyword evidence="6 10" id="KW-0067">ATP-binding</keyword>
<dbReference type="PANTHER" id="PTHR48085:SF5">
    <property type="entry name" value="CADMIUM_ZINC-TRANSPORTING ATPASE HMA4-RELATED"/>
    <property type="match status" value="1"/>
</dbReference>
<dbReference type="GO" id="GO:0016020">
    <property type="term" value="C:membrane"/>
    <property type="evidence" value="ECO:0007669"/>
    <property type="project" value="UniProtKB-SubCell"/>
</dbReference>
<dbReference type="InterPro" id="IPR023298">
    <property type="entry name" value="ATPase_P-typ_TM_dom_sf"/>
</dbReference>
<evidence type="ECO:0000256" key="5">
    <source>
        <dbReference type="ARBA" id="ARBA00022741"/>
    </source>
</evidence>
<dbReference type="InterPro" id="IPR023214">
    <property type="entry name" value="HAD_sf"/>
</dbReference>
<feature type="domain" description="HMA" evidence="13">
    <location>
        <begin position="200"/>
        <end position="266"/>
    </location>
</feature>
<dbReference type="GO" id="GO:0019829">
    <property type="term" value="F:ATPase-coupled monoatomic cation transmembrane transporter activity"/>
    <property type="evidence" value="ECO:0007669"/>
    <property type="project" value="InterPro"/>
</dbReference>
<keyword evidence="9 10" id="KW-0472">Membrane</keyword>
<dbReference type="Pfam" id="PF00122">
    <property type="entry name" value="E1-E2_ATPase"/>
    <property type="match status" value="1"/>
</dbReference>
<dbReference type="Gene3D" id="3.30.70.100">
    <property type="match status" value="1"/>
</dbReference>
<dbReference type="InterPro" id="IPR001757">
    <property type="entry name" value="P_typ_ATPase"/>
</dbReference>
<feature type="transmembrane region" description="Helical" evidence="10">
    <location>
        <begin position="522"/>
        <end position="542"/>
    </location>
</feature>
<dbReference type="SFLD" id="SFLDF00027">
    <property type="entry name" value="p-type_atpase"/>
    <property type="match status" value="1"/>
</dbReference>
<feature type="transmembrane region" description="Helical" evidence="10">
    <location>
        <begin position="548"/>
        <end position="581"/>
    </location>
</feature>
<dbReference type="EMBL" id="HBFR01038874">
    <property type="protein sequence ID" value="CAD8901165.1"/>
    <property type="molecule type" value="Transcribed_RNA"/>
</dbReference>
<dbReference type="SUPFAM" id="SSF81665">
    <property type="entry name" value="Calcium ATPase, transmembrane domain M"/>
    <property type="match status" value="1"/>
</dbReference>
<dbReference type="SUPFAM" id="SSF81653">
    <property type="entry name" value="Calcium ATPase, transduction domain A"/>
    <property type="match status" value="1"/>
</dbReference>
<dbReference type="SFLD" id="SFLDS00003">
    <property type="entry name" value="Haloacid_Dehalogenase"/>
    <property type="match status" value="1"/>
</dbReference>